<dbReference type="Proteomes" id="UP000236182">
    <property type="component" value="Unassembled WGS sequence"/>
</dbReference>
<feature type="transmembrane region" description="Helical" evidence="1">
    <location>
        <begin position="13"/>
        <end position="35"/>
    </location>
</feature>
<dbReference type="AlphaFoldDB" id="A0A316WEZ0"/>
<gene>
    <name evidence="2" type="ORF">C1638_020710</name>
</gene>
<evidence type="ECO:0000256" key="1">
    <source>
        <dbReference type="SAM" id="Phobius"/>
    </source>
</evidence>
<protein>
    <submittedName>
        <fullName evidence="2">Uncharacterized protein</fullName>
    </submittedName>
</protein>
<evidence type="ECO:0000313" key="3">
    <source>
        <dbReference type="Proteomes" id="UP000236182"/>
    </source>
</evidence>
<sequence>MIKIMFDIDPKELAFKFTLACVVSILIFGLASYAFKSKIQKHYYEVKFTNGEVIKDSLRENWRSLSNDSISYQKSSMIYYKVIKK</sequence>
<proteinExistence type="predicted"/>
<keyword evidence="3" id="KW-1185">Reference proteome</keyword>
<name>A0A316WEZ0_9FLAO</name>
<reference evidence="2" key="1">
    <citation type="submission" date="2018-04" db="EMBL/GenBank/DDBJ databases">
        <title>Draft Genome Sequences of Chryseobacterium lactis NCTC11390T isolated from milk, Chryseobacterium oncorhynchi 701B-08T from rainbow trout, and Chryseobacterium viscerum 687B-08T from diseased fish.</title>
        <authorList>
            <person name="Jeong J.-J."/>
            <person name="Lee Y.J."/>
            <person name="Pathiraja D."/>
            <person name="Park B."/>
            <person name="Choi I.-G."/>
            <person name="Kim K.D."/>
        </authorList>
    </citation>
    <scope>NUCLEOTIDE SEQUENCE [LARGE SCALE GENOMIC DNA]</scope>
    <source>
        <strain evidence="2">701B-08</strain>
    </source>
</reference>
<keyword evidence="1" id="KW-1133">Transmembrane helix</keyword>
<accession>A0A316WEZ0</accession>
<organism evidence="2 3">
    <name type="scientific">Chryseobacterium oncorhynchi</name>
    <dbReference type="NCBI Taxonomy" id="741074"/>
    <lineage>
        <taxon>Bacteria</taxon>
        <taxon>Pseudomonadati</taxon>
        <taxon>Bacteroidota</taxon>
        <taxon>Flavobacteriia</taxon>
        <taxon>Flavobacteriales</taxon>
        <taxon>Weeksellaceae</taxon>
        <taxon>Chryseobacterium group</taxon>
        <taxon>Chryseobacterium</taxon>
    </lineage>
</organism>
<keyword evidence="1" id="KW-0472">Membrane</keyword>
<dbReference type="RefSeq" id="WP_109623838.1">
    <property type="nucleotide sequence ID" value="NZ_PPEI02000009.1"/>
</dbReference>
<keyword evidence="1" id="KW-0812">Transmembrane</keyword>
<comment type="caution">
    <text evidence="2">The sequence shown here is derived from an EMBL/GenBank/DDBJ whole genome shotgun (WGS) entry which is preliminary data.</text>
</comment>
<evidence type="ECO:0000313" key="2">
    <source>
        <dbReference type="EMBL" id="PWN59992.1"/>
    </source>
</evidence>
<dbReference type="EMBL" id="PPEI02000009">
    <property type="protein sequence ID" value="PWN59992.1"/>
    <property type="molecule type" value="Genomic_DNA"/>
</dbReference>